<feature type="transmembrane region" description="Helical" evidence="1">
    <location>
        <begin position="19"/>
        <end position="35"/>
    </location>
</feature>
<keyword evidence="1" id="KW-1133">Transmembrane helix</keyword>
<evidence type="ECO:0000256" key="1">
    <source>
        <dbReference type="SAM" id="Phobius"/>
    </source>
</evidence>
<keyword evidence="1" id="KW-0472">Membrane</keyword>
<accession>A0A0G4NWK1</accession>
<dbReference type="STRING" id="1429867.A0A0G4NWK1"/>
<dbReference type="EMBL" id="HG793135">
    <property type="protein sequence ID" value="CRL18502.1"/>
    <property type="molecule type" value="Genomic_DNA"/>
</dbReference>
<organism evidence="2 3">
    <name type="scientific">Penicillium camemberti (strain FM 013)</name>
    <dbReference type="NCBI Taxonomy" id="1429867"/>
    <lineage>
        <taxon>Eukaryota</taxon>
        <taxon>Fungi</taxon>
        <taxon>Dikarya</taxon>
        <taxon>Ascomycota</taxon>
        <taxon>Pezizomycotina</taxon>
        <taxon>Eurotiomycetes</taxon>
        <taxon>Eurotiomycetidae</taxon>
        <taxon>Eurotiales</taxon>
        <taxon>Aspergillaceae</taxon>
        <taxon>Penicillium</taxon>
    </lineage>
</organism>
<feature type="transmembrane region" description="Helical" evidence="1">
    <location>
        <begin position="42"/>
        <end position="65"/>
    </location>
</feature>
<keyword evidence="1" id="KW-0812">Transmembrane</keyword>
<evidence type="ECO:0000313" key="3">
    <source>
        <dbReference type="Proteomes" id="UP000053732"/>
    </source>
</evidence>
<keyword evidence="3" id="KW-1185">Reference proteome</keyword>
<dbReference type="AlphaFoldDB" id="A0A0G4NWK1"/>
<reference evidence="2 3" key="1">
    <citation type="journal article" date="2014" name="Nat. Commun.">
        <title>Multiple recent horizontal transfers of a large genomic region in cheese making fungi.</title>
        <authorList>
            <person name="Cheeseman K."/>
            <person name="Ropars J."/>
            <person name="Renault P."/>
            <person name="Dupont J."/>
            <person name="Gouzy J."/>
            <person name="Branca A."/>
            <person name="Abraham A.L."/>
            <person name="Ceppi M."/>
            <person name="Conseiller E."/>
            <person name="Debuchy R."/>
            <person name="Malagnac F."/>
            <person name="Goarin A."/>
            <person name="Silar P."/>
            <person name="Lacoste S."/>
            <person name="Sallet E."/>
            <person name="Bensimon A."/>
            <person name="Giraud T."/>
            <person name="Brygoo Y."/>
        </authorList>
    </citation>
    <scope>NUCLEOTIDE SEQUENCE [LARGE SCALE GENOMIC DNA]</scope>
    <source>
        <strain evidence="3">FM 013</strain>
    </source>
</reference>
<protein>
    <submittedName>
        <fullName evidence="2">Str. FM013</fullName>
    </submittedName>
</protein>
<gene>
    <name evidence="2" type="ORF">PCAMFM013_S002g000372</name>
</gene>
<evidence type="ECO:0000313" key="2">
    <source>
        <dbReference type="EMBL" id="CRL18502.1"/>
    </source>
</evidence>
<sequence>MKSVEKIGEEYHKEQVEEIILIFVTALILLIPGMGEAANEAGLATIVTMLRAIGAAGDVGFSIYGIVSAKDGGPTEIFLAILGGLGVLNMMGAPALVAKAAKARRAITPSILRH</sequence>
<feature type="transmembrane region" description="Helical" evidence="1">
    <location>
        <begin position="77"/>
        <end position="97"/>
    </location>
</feature>
<dbReference type="Proteomes" id="UP000053732">
    <property type="component" value="Unassembled WGS sequence"/>
</dbReference>
<name>A0A0G4NWK1_PENC3</name>
<proteinExistence type="predicted"/>